<evidence type="ECO:0000313" key="2">
    <source>
        <dbReference type="EMBL" id="SVA55123.1"/>
    </source>
</evidence>
<gene>
    <name evidence="2" type="ORF">METZ01_LOCUS107977</name>
</gene>
<dbReference type="SUPFAM" id="SSF53807">
    <property type="entry name" value="Helical backbone' metal receptor"/>
    <property type="match status" value="1"/>
</dbReference>
<proteinExistence type="predicted"/>
<dbReference type="AlphaFoldDB" id="A0A381WT59"/>
<accession>A0A381WT59</accession>
<feature type="domain" description="Fe/B12 periplasmic-binding" evidence="1">
    <location>
        <begin position="71"/>
        <end position="346"/>
    </location>
</feature>
<reference evidence="2" key="1">
    <citation type="submission" date="2018-05" db="EMBL/GenBank/DDBJ databases">
        <authorList>
            <person name="Lanie J.A."/>
            <person name="Ng W.-L."/>
            <person name="Kazmierczak K.M."/>
            <person name="Andrzejewski T.M."/>
            <person name="Davidsen T.M."/>
            <person name="Wayne K.J."/>
            <person name="Tettelin H."/>
            <person name="Glass J.I."/>
            <person name="Rusch D."/>
            <person name="Podicherti R."/>
            <person name="Tsui H.-C.T."/>
            <person name="Winkler M.E."/>
        </authorList>
    </citation>
    <scope>NUCLEOTIDE SEQUENCE</scope>
</reference>
<protein>
    <recommendedName>
        <fullName evidence="1">Fe/B12 periplasmic-binding domain-containing protein</fullName>
    </recommendedName>
</protein>
<evidence type="ECO:0000259" key="1">
    <source>
        <dbReference type="PROSITE" id="PS50983"/>
    </source>
</evidence>
<sequence>MKHLFHSVLIILFSFGLGHAVFATQHTITDDVKREVTLNIPVKRVVTFNNYNHTFTDDVKRKVLINIPVKRVVTFNKYNTEFFRAVGGQSILVGMAQDTNKLTNYWPGLGKNVIAGQNQREPNYEKIVALKPDLVVFPRNGAWEKAAEKLKQFEIPVVVITGWDVLKHTSNIDLIGKLTGKSNRASQLNALHKKYTDMIADRLNGMQKRTIYLEKTVNYTTSVPGSGWHDMLVQAGAKNIFDDIDIAKQPKSKGNKHQLSIDPESILRRNPDIIVKQIGSDFVPPSQEKMAKAIQDLKKRPAWSELNAVKQERVYIMSYFIAGGISKLIGKLYIAKWLYPEKFQDVNPDQVAKEWIETFQGVKYPGSHTYSG</sequence>
<dbReference type="EMBL" id="UINC01012651">
    <property type="protein sequence ID" value="SVA55123.1"/>
    <property type="molecule type" value="Genomic_DNA"/>
</dbReference>
<dbReference type="InterPro" id="IPR050902">
    <property type="entry name" value="ABC_Transporter_SBP"/>
</dbReference>
<dbReference type="PANTHER" id="PTHR30535">
    <property type="entry name" value="VITAMIN B12-BINDING PROTEIN"/>
    <property type="match status" value="1"/>
</dbReference>
<organism evidence="2">
    <name type="scientific">marine metagenome</name>
    <dbReference type="NCBI Taxonomy" id="408172"/>
    <lineage>
        <taxon>unclassified sequences</taxon>
        <taxon>metagenomes</taxon>
        <taxon>ecological metagenomes</taxon>
    </lineage>
</organism>
<name>A0A381WT59_9ZZZZ</name>
<dbReference type="PANTHER" id="PTHR30535:SF33">
    <property type="entry name" value="PERIPLASMIC BINDING PROTEIN"/>
    <property type="match status" value="1"/>
</dbReference>
<dbReference type="InterPro" id="IPR002491">
    <property type="entry name" value="ABC_transptr_periplasmic_BD"/>
</dbReference>
<dbReference type="PROSITE" id="PS50983">
    <property type="entry name" value="FE_B12_PBP"/>
    <property type="match status" value="1"/>
</dbReference>
<dbReference type="Gene3D" id="3.40.50.1980">
    <property type="entry name" value="Nitrogenase molybdenum iron protein domain"/>
    <property type="match status" value="2"/>
</dbReference>
<dbReference type="Pfam" id="PF01497">
    <property type="entry name" value="Peripla_BP_2"/>
    <property type="match status" value="1"/>
</dbReference>